<dbReference type="Gene3D" id="3.90.226.10">
    <property type="entry name" value="2-enoyl-CoA Hydratase, Chain A, domain 1"/>
    <property type="match status" value="2"/>
</dbReference>
<organism evidence="1 2">
    <name type="scientific">Clostridium ljungdahlii</name>
    <dbReference type="NCBI Taxonomy" id="1538"/>
    <lineage>
        <taxon>Bacteria</taxon>
        <taxon>Bacillati</taxon>
        <taxon>Bacillota</taxon>
        <taxon>Clostridia</taxon>
        <taxon>Eubacteriales</taxon>
        <taxon>Clostridiaceae</taxon>
        <taxon>Clostridium</taxon>
    </lineage>
</organism>
<dbReference type="SUPFAM" id="SSF52096">
    <property type="entry name" value="ClpP/crotonase"/>
    <property type="match status" value="1"/>
</dbReference>
<dbReference type="OrthoDB" id="5480566at2"/>
<dbReference type="Proteomes" id="UP000077407">
    <property type="component" value="Unassembled WGS sequence"/>
</dbReference>
<dbReference type="EMBL" id="LITT01000027">
    <property type="protein sequence ID" value="OAA86029.1"/>
    <property type="molecule type" value="Genomic_DNA"/>
</dbReference>
<sequence>MNKFIKLVFGFVLFSFAIVTGGCESQYLGGDRNTKWEKDLSYMQKALPKKHVNLFFKTNEEKFNDEINTLKNSVDNLNDDEIAAGIYKVTASIGDSHTYAYRETLNTYPMEFYYFKEGIYVVNTTNEYKKALYAKLIKINGKDIKNVQEAILPLIVNDNEAMIKKNIPKYLSNPEILHGIKVTTNANKATFTFEDNNGKSFDLNVSPMDKHKIGQKFIINEKYDTSYPLYMQKSNLNYWYKYLSDEKTVYFKYNKCQSDEDSGKSIEDFIAQMLNFMNTHNTNKFVIDMRDNSGGSDKYIQPIIDWLKNKKLNNKNHIFVIVGRNTFSSAIVDAVLLKKDTNATFVGETTSGKPNHYGAVKEFELPNSKMKINYSTQFNKSSNDNSSTFTPDKIIELSIKDYTNKTDPVLNYILKF</sequence>
<dbReference type="RefSeq" id="WP_063555898.1">
    <property type="nucleotide sequence ID" value="NZ_LITT01000027.1"/>
</dbReference>
<gene>
    <name evidence="1" type="ORF">WY13_02489</name>
</gene>
<proteinExistence type="predicted"/>
<name>A0A168NAL6_9CLOT</name>
<dbReference type="GO" id="GO:0008236">
    <property type="term" value="F:serine-type peptidase activity"/>
    <property type="evidence" value="ECO:0007669"/>
    <property type="project" value="InterPro"/>
</dbReference>
<protein>
    <submittedName>
        <fullName evidence="1">Peptidase family S41</fullName>
    </submittedName>
</protein>
<dbReference type="InterPro" id="IPR029045">
    <property type="entry name" value="ClpP/crotonase-like_dom_sf"/>
</dbReference>
<dbReference type="PATRIC" id="fig|1538.10.peg.2861"/>
<accession>A0A168NAL6</accession>
<dbReference type="PROSITE" id="PS51257">
    <property type="entry name" value="PROKAR_LIPOPROTEIN"/>
    <property type="match status" value="1"/>
</dbReference>
<evidence type="ECO:0000313" key="1">
    <source>
        <dbReference type="EMBL" id="OAA86029.1"/>
    </source>
</evidence>
<dbReference type="GO" id="GO:0006508">
    <property type="term" value="P:proteolysis"/>
    <property type="evidence" value="ECO:0007669"/>
    <property type="project" value="InterPro"/>
</dbReference>
<comment type="caution">
    <text evidence="1">The sequence shown here is derived from an EMBL/GenBank/DDBJ whole genome shotgun (WGS) entry which is preliminary data.</text>
</comment>
<evidence type="ECO:0000313" key="2">
    <source>
        <dbReference type="Proteomes" id="UP000077407"/>
    </source>
</evidence>
<reference evidence="1 2" key="1">
    <citation type="journal article" date="2015" name="Biotechnol. Bioeng.">
        <title>Genome sequence and phenotypic characterization of Caulobacter segnis.</title>
        <authorList>
            <person name="Patel S."/>
            <person name="Fletcher B."/>
            <person name="Scott D.C."/>
            <person name="Ely B."/>
        </authorList>
    </citation>
    <scope>NUCLEOTIDE SEQUENCE [LARGE SCALE GENOMIC DNA]</scope>
    <source>
        <strain evidence="1 2">ERI-2</strain>
    </source>
</reference>
<dbReference type="AlphaFoldDB" id="A0A168NAL6"/>